<evidence type="ECO:0000256" key="6">
    <source>
        <dbReference type="ARBA" id="ARBA00022630"/>
    </source>
</evidence>
<comment type="miscellaneous">
    <text evidence="16">The active site is a redox-active disulfide bond.</text>
</comment>
<dbReference type="GO" id="GO:0006103">
    <property type="term" value="P:2-oxoglutarate metabolic process"/>
    <property type="evidence" value="ECO:0007669"/>
    <property type="project" value="TreeGrafter"/>
</dbReference>
<dbReference type="AlphaFoldDB" id="A0A919WFT9"/>
<dbReference type="PROSITE" id="PS00076">
    <property type="entry name" value="PYRIDINE_REDOX_1"/>
    <property type="match status" value="1"/>
</dbReference>
<dbReference type="PRINTS" id="PR00411">
    <property type="entry name" value="PNDRDTASEI"/>
</dbReference>
<evidence type="ECO:0000259" key="17">
    <source>
        <dbReference type="Pfam" id="PF02852"/>
    </source>
</evidence>
<dbReference type="PRINTS" id="PR00368">
    <property type="entry name" value="FADPNR"/>
</dbReference>
<dbReference type="Pfam" id="PF02852">
    <property type="entry name" value="Pyr_redox_dim"/>
    <property type="match status" value="1"/>
</dbReference>
<dbReference type="OrthoDB" id="9800167at2"/>
<evidence type="ECO:0000256" key="3">
    <source>
        <dbReference type="ARBA" id="ARBA00012608"/>
    </source>
</evidence>
<evidence type="ECO:0000313" key="20">
    <source>
        <dbReference type="Proteomes" id="UP000682111"/>
    </source>
</evidence>
<dbReference type="GO" id="GO:0004148">
    <property type="term" value="F:dihydrolipoyl dehydrogenase (NADH) activity"/>
    <property type="evidence" value="ECO:0007669"/>
    <property type="project" value="UniProtKB-EC"/>
</dbReference>
<dbReference type="InterPro" id="IPR050151">
    <property type="entry name" value="Class-I_Pyr_Nuc-Dis_Oxidored"/>
</dbReference>
<feature type="binding site" evidence="14">
    <location>
        <position position="296"/>
    </location>
    <ligand>
        <name>FAD</name>
        <dbReference type="ChEBI" id="CHEBI:57692"/>
    </ligand>
</feature>
<dbReference type="Pfam" id="PF07992">
    <property type="entry name" value="Pyr_redox_2"/>
    <property type="match status" value="1"/>
</dbReference>
<dbReference type="InterPro" id="IPR004099">
    <property type="entry name" value="Pyr_nucl-diS_OxRdtase_dimer"/>
</dbReference>
<dbReference type="InterPro" id="IPR016156">
    <property type="entry name" value="FAD/NAD-linked_Rdtase_dimer_sf"/>
</dbReference>
<dbReference type="PIRSF" id="PIRSF000350">
    <property type="entry name" value="Mercury_reductase_MerA"/>
    <property type="match status" value="1"/>
</dbReference>
<reference evidence="19" key="1">
    <citation type="submission" date="2021-03" db="EMBL/GenBank/DDBJ databases">
        <title>Antimicrobial resistance genes in bacteria isolated from Japanese honey, and their potential for conferring macrolide and lincosamide resistance in the American foulbrood pathogen Paenibacillus larvae.</title>
        <authorList>
            <person name="Okamoto M."/>
            <person name="Kumagai M."/>
            <person name="Kanamori H."/>
            <person name="Takamatsu D."/>
        </authorList>
    </citation>
    <scope>NUCLEOTIDE SEQUENCE</scope>
    <source>
        <strain evidence="19">J27TS8</strain>
    </source>
</reference>
<comment type="catalytic activity">
    <reaction evidence="12 16">
        <text>N(6)-[(R)-dihydrolipoyl]-L-lysyl-[protein] + NAD(+) = N(6)-[(R)-lipoyl]-L-lysyl-[protein] + NADH + H(+)</text>
        <dbReference type="Rhea" id="RHEA:15045"/>
        <dbReference type="Rhea" id="RHEA-COMP:10474"/>
        <dbReference type="Rhea" id="RHEA-COMP:10475"/>
        <dbReference type="ChEBI" id="CHEBI:15378"/>
        <dbReference type="ChEBI" id="CHEBI:57540"/>
        <dbReference type="ChEBI" id="CHEBI:57945"/>
        <dbReference type="ChEBI" id="CHEBI:83099"/>
        <dbReference type="ChEBI" id="CHEBI:83100"/>
        <dbReference type="EC" id="1.8.1.4"/>
    </reaction>
</comment>
<dbReference type="InterPro" id="IPR036188">
    <property type="entry name" value="FAD/NAD-bd_sf"/>
</dbReference>
<name>A0A919WFT9_9BACI</name>
<evidence type="ECO:0000256" key="9">
    <source>
        <dbReference type="ARBA" id="ARBA00023027"/>
    </source>
</evidence>
<dbReference type="GO" id="GO:0005737">
    <property type="term" value="C:cytoplasm"/>
    <property type="evidence" value="ECO:0007669"/>
    <property type="project" value="UniProtKB-SubCell"/>
</dbReference>
<dbReference type="InterPro" id="IPR012999">
    <property type="entry name" value="Pyr_OxRdtase_I_AS"/>
</dbReference>
<dbReference type="NCBIfam" id="TIGR01350">
    <property type="entry name" value="lipoamide_DH"/>
    <property type="match status" value="1"/>
</dbReference>
<feature type="domain" description="FAD/NAD(P)-binding" evidence="18">
    <location>
        <begin position="4"/>
        <end position="311"/>
    </location>
</feature>
<evidence type="ECO:0000256" key="2">
    <source>
        <dbReference type="ARBA" id="ARBA00007532"/>
    </source>
</evidence>
<evidence type="ECO:0000256" key="1">
    <source>
        <dbReference type="ARBA" id="ARBA00004496"/>
    </source>
</evidence>
<sequence length="450" mass="48475">MKQFDLVVIGAGPGGYVSAIKAAQLGQSVVVVEREQIGGACLNVGCIPSKAYLKHAEWLLSIREANQFGIQSSVEVIDFPKLVRRKDKVVSALQGGINHLFKQNEIAYFKGEASIAGKTVTVNNESIRAKNILLATGSSPFVPPIVGIEEVEYLTTNTFFELRKLPKQLVIIGGGVIAVELAFAVAPLNVSVTILEVAEDILLTEDPEVSAILKKKLQHLGIVVETKVNIQRVTKNSVELQSGKTIPFEKLLLATGRKANLALPREIGLTLDETGQFVKVNKHYETSQKGIYAIGDMIGGYMLAHAASAEGLKAVAHMTGIPQEPLNQATIPRCIYTNPEVASFGLSEAEAKRNGYDVKVSKLPYSMMGKAIATNETDGFVKIISEKKYNEILGAVIVGSHATETIHTLLAVKQSEGRVNELANLTFAHPTLSELTGEVTNSLISKAIHS</sequence>
<evidence type="ECO:0000256" key="8">
    <source>
        <dbReference type="ARBA" id="ARBA00023002"/>
    </source>
</evidence>
<protein>
    <recommendedName>
        <fullName evidence="4 16">Dihydrolipoyl dehydrogenase</fullName>
        <ecNumber evidence="3 16">1.8.1.4</ecNumber>
    </recommendedName>
</protein>
<dbReference type="Gene3D" id="3.30.390.30">
    <property type="match status" value="1"/>
</dbReference>
<feature type="binding site" evidence="14">
    <location>
        <position position="256"/>
    </location>
    <ligand>
        <name>NAD(+)</name>
        <dbReference type="ChEBI" id="CHEBI:57540"/>
    </ligand>
</feature>
<feature type="binding site" evidence="14">
    <location>
        <begin position="173"/>
        <end position="180"/>
    </location>
    <ligand>
        <name>NAD(+)</name>
        <dbReference type="ChEBI" id="CHEBI:57540"/>
    </ligand>
</feature>
<feature type="binding site" evidence="14">
    <location>
        <position position="50"/>
    </location>
    <ligand>
        <name>FAD</name>
        <dbReference type="ChEBI" id="CHEBI:57692"/>
    </ligand>
</feature>
<evidence type="ECO:0000256" key="11">
    <source>
        <dbReference type="ARBA" id="ARBA00023284"/>
    </source>
</evidence>
<evidence type="ECO:0000256" key="10">
    <source>
        <dbReference type="ARBA" id="ARBA00023157"/>
    </source>
</evidence>
<dbReference type="GO" id="GO:0050660">
    <property type="term" value="F:flavin adenine dinucleotide binding"/>
    <property type="evidence" value="ECO:0007669"/>
    <property type="project" value="InterPro"/>
</dbReference>
<organism evidence="19 20">
    <name type="scientific">Robertmurraya siralis</name>
    <dbReference type="NCBI Taxonomy" id="77777"/>
    <lineage>
        <taxon>Bacteria</taxon>
        <taxon>Bacillati</taxon>
        <taxon>Bacillota</taxon>
        <taxon>Bacilli</taxon>
        <taxon>Bacillales</taxon>
        <taxon>Bacillaceae</taxon>
        <taxon>Robertmurraya</taxon>
    </lineage>
</organism>
<evidence type="ECO:0000256" key="13">
    <source>
        <dbReference type="PIRSR" id="PIRSR000350-2"/>
    </source>
</evidence>
<dbReference type="Gene3D" id="3.50.50.60">
    <property type="entry name" value="FAD/NAD(P)-binding domain"/>
    <property type="match status" value="2"/>
</dbReference>
<dbReference type="SUPFAM" id="SSF51905">
    <property type="entry name" value="FAD/NAD(P)-binding domain"/>
    <property type="match status" value="1"/>
</dbReference>
<evidence type="ECO:0000256" key="4">
    <source>
        <dbReference type="ARBA" id="ARBA00016961"/>
    </source>
</evidence>
<keyword evidence="10" id="KW-1015">Disulfide bond</keyword>
<dbReference type="InterPro" id="IPR001100">
    <property type="entry name" value="Pyr_nuc-diS_OxRdtase"/>
</dbReference>
<keyword evidence="6 16" id="KW-0285">Flavoprotein</keyword>
<dbReference type="FunFam" id="3.30.390.30:FF:000001">
    <property type="entry name" value="Dihydrolipoyl dehydrogenase"/>
    <property type="match status" value="1"/>
</dbReference>
<comment type="caution">
    <text evidence="19">The sequence shown here is derived from an EMBL/GenBank/DDBJ whole genome shotgun (WGS) entry which is preliminary data.</text>
</comment>
<evidence type="ECO:0000259" key="18">
    <source>
        <dbReference type="Pfam" id="PF07992"/>
    </source>
</evidence>
<dbReference type="Proteomes" id="UP000682111">
    <property type="component" value="Unassembled WGS sequence"/>
</dbReference>
<evidence type="ECO:0000256" key="14">
    <source>
        <dbReference type="PIRSR" id="PIRSR000350-3"/>
    </source>
</evidence>
<comment type="cofactor">
    <cofactor evidence="14 16">
        <name>FAD</name>
        <dbReference type="ChEBI" id="CHEBI:57692"/>
    </cofactor>
    <text evidence="14 16">Binds 1 FAD per subunit.</text>
</comment>
<evidence type="ECO:0000313" key="19">
    <source>
        <dbReference type="EMBL" id="GIN60931.1"/>
    </source>
</evidence>
<keyword evidence="14" id="KW-0547">Nucleotide-binding</keyword>
<keyword evidence="7 14" id="KW-0274">FAD</keyword>
<keyword evidence="20" id="KW-1185">Reference proteome</keyword>
<feature type="disulfide bond" description="Redox-active" evidence="15">
    <location>
        <begin position="41"/>
        <end position="46"/>
    </location>
</feature>
<feature type="domain" description="Pyridine nucleotide-disulphide oxidoreductase dimerisation" evidence="17">
    <location>
        <begin position="331"/>
        <end position="436"/>
    </location>
</feature>
<dbReference type="InterPro" id="IPR023753">
    <property type="entry name" value="FAD/NAD-binding_dom"/>
</dbReference>
<keyword evidence="9 14" id="KW-0520">NAD</keyword>
<dbReference type="InterPro" id="IPR006258">
    <property type="entry name" value="Lipoamide_DH"/>
</dbReference>
<gene>
    <name evidence="19" type="primary">pdhD_1</name>
    <name evidence="19" type="ORF">J27TS8_09240</name>
</gene>
<comment type="subcellular location">
    <subcellularLocation>
        <location evidence="1">Cytoplasm</location>
    </subcellularLocation>
</comment>
<dbReference type="PANTHER" id="PTHR22912:SF217">
    <property type="entry name" value="DIHYDROLIPOYL DEHYDROGENASE"/>
    <property type="match status" value="1"/>
</dbReference>
<feature type="binding site" evidence="14">
    <location>
        <begin position="136"/>
        <end position="138"/>
    </location>
    <ligand>
        <name>FAD</name>
        <dbReference type="ChEBI" id="CHEBI:57692"/>
    </ligand>
</feature>
<evidence type="ECO:0000256" key="7">
    <source>
        <dbReference type="ARBA" id="ARBA00022827"/>
    </source>
</evidence>
<keyword evidence="11 16" id="KW-0676">Redox-active center</keyword>
<evidence type="ECO:0000256" key="16">
    <source>
        <dbReference type="RuleBase" id="RU003692"/>
    </source>
</evidence>
<dbReference type="EC" id="1.8.1.4" evidence="3 16"/>
<proteinExistence type="inferred from homology"/>
<evidence type="ECO:0000256" key="5">
    <source>
        <dbReference type="ARBA" id="ARBA00022490"/>
    </source>
</evidence>
<feature type="binding site" evidence="14">
    <location>
        <position position="196"/>
    </location>
    <ligand>
        <name>NAD(+)</name>
        <dbReference type="ChEBI" id="CHEBI:57540"/>
    </ligand>
</feature>
<keyword evidence="5" id="KW-0963">Cytoplasm</keyword>
<dbReference type="SUPFAM" id="SSF55424">
    <property type="entry name" value="FAD/NAD-linked reductases, dimerisation (C-terminal) domain"/>
    <property type="match status" value="1"/>
</dbReference>
<evidence type="ECO:0000256" key="15">
    <source>
        <dbReference type="PIRSR" id="PIRSR000350-4"/>
    </source>
</evidence>
<accession>A0A919WFT9</accession>
<feature type="binding site" evidence="14">
    <location>
        <begin position="302"/>
        <end position="305"/>
    </location>
    <ligand>
        <name>FAD</name>
        <dbReference type="ChEBI" id="CHEBI:57692"/>
    </ligand>
</feature>
<keyword evidence="8 16" id="KW-0560">Oxidoreductase</keyword>
<dbReference type="PANTHER" id="PTHR22912">
    <property type="entry name" value="DISULFIDE OXIDOREDUCTASE"/>
    <property type="match status" value="1"/>
</dbReference>
<dbReference type="EMBL" id="BORC01000001">
    <property type="protein sequence ID" value="GIN60931.1"/>
    <property type="molecule type" value="Genomic_DNA"/>
</dbReference>
<comment type="similarity">
    <text evidence="2 16">Belongs to the class-I pyridine nucleotide-disulfide oxidoreductase family.</text>
</comment>
<feature type="active site" description="Proton acceptor" evidence="13">
    <location>
        <position position="429"/>
    </location>
</feature>
<evidence type="ECO:0000256" key="12">
    <source>
        <dbReference type="ARBA" id="ARBA00049187"/>
    </source>
</evidence>